<evidence type="ECO:0000256" key="5">
    <source>
        <dbReference type="ARBA" id="ARBA00022989"/>
    </source>
</evidence>
<feature type="transmembrane region" description="Helical" evidence="7">
    <location>
        <begin position="199"/>
        <end position="220"/>
    </location>
</feature>
<dbReference type="PANTHER" id="PTHR30151:SF38">
    <property type="entry name" value="ALIPHATIC SULFONATES TRANSPORT PERMEASE PROTEIN SSUC-RELATED"/>
    <property type="match status" value="1"/>
</dbReference>
<dbReference type="PROSITE" id="PS50928">
    <property type="entry name" value="ABC_TM1"/>
    <property type="match status" value="1"/>
</dbReference>
<evidence type="ECO:0000313" key="9">
    <source>
        <dbReference type="EMBL" id="GAA4954586.1"/>
    </source>
</evidence>
<feature type="transmembrane region" description="Helical" evidence="7">
    <location>
        <begin position="232"/>
        <end position="251"/>
    </location>
</feature>
<evidence type="ECO:0000256" key="1">
    <source>
        <dbReference type="ARBA" id="ARBA00004651"/>
    </source>
</evidence>
<comment type="subcellular location">
    <subcellularLocation>
        <location evidence="1 7">Cell membrane</location>
        <topology evidence="1 7">Multi-pass membrane protein</topology>
    </subcellularLocation>
</comment>
<proteinExistence type="inferred from homology"/>
<dbReference type="Pfam" id="PF00528">
    <property type="entry name" value="BPD_transp_1"/>
    <property type="match status" value="1"/>
</dbReference>
<evidence type="ECO:0000256" key="4">
    <source>
        <dbReference type="ARBA" id="ARBA00022692"/>
    </source>
</evidence>
<organism evidence="9 10">
    <name type="scientific">Halioxenophilus aromaticivorans</name>
    <dbReference type="NCBI Taxonomy" id="1306992"/>
    <lineage>
        <taxon>Bacteria</taxon>
        <taxon>Pseudomonadati</taxon>
        <taxon>Pseudomonadota</taxon>
        <taxon>Gammaproteobacteria</taxon>
        <taxon>Alteromonadales</taxon>
        <taxon>Alteromonadaceae</taxon>
        <taxon>Halioxenophilus</taxon>
    </lineage>
</organism>
<keyword evidence="5 7" id="KW-1133">Transmembrane helix</keyword>
<evidence type="ECO:0000256" key="2">
    <source>
        <dbReference type="ARBA" id="ARBA00022448"/>
    </source>
</evidence>
<evidence type="ECO:0000256" key="3">
    <source>
        <dbReference type="ARBA" id="ARBA00022475"/>
    </source>
</evidence>
<keyword evidence="10" id="KW-1185">Reference proteome</keyword>
<dbReference type="GO" id="GO:0005886">
    <property type="term" value="C:plasma membrane"/>
    <property type="evidence" value="ECO:0007669"/>
    <property type="project" value="UniProtKB-SubCell"/>
</dbReference>
<dbReference type="Proteomes" id="UP001409585">
    <property type="component" value="Unassembled WGS sequence"/>
</dbReference>
<name>A0AAV3U7H8_9ALTE</name>
<evidence type="ECO:0000313" key="10">
    <source>
        <dbReference type="Proteomes" id="UP001409585"/>
    </source>
</evidence>
<dbReference type="PANTHER" id="PTHR30151">
    <property type="entry name" value="ALKANE SULFONATE ABC TRANSPORTER-RELATED, MEMBRANE SUBUNIT"/>
    <property type="match status" value="1"/>
</dbReference>
<evidence type="ECO:0000256" key="6">
    <source>
        <dbReference type="ARBA" id="ARBA00023136"/>
    </source>
</evidence>
<dbReference type="GO" id="GO:0055085">
    <property type="term" value="P:transmembrane transport"/>
    <property type="evidence" value="ECO:0007669"/>
    <property type="project" value="InterPro"/>
</dbReference>
<accession>A0AAV3U7H8</accession>
<evidence type="ECO:0000256" key="7">
    <source>
        <dbReference type="RuleBase" id="RU363032"/>
    </source>
</evidence>
<dbReference type="InterPro" id="IPR035906">
    <property type="entry name" value="MetI-like_sf"/>
</dbReference>
<dbReference type="Gene3D" id="1.10.3720.10">
    <property type="entry name" value="MetI-like"/>
    <property type="match status" value="1"/>
</dbReference>
<keyword evidence="2 7" id="KW-0813">Transport</keyword>
<reference evidence="10" key="1">
    <citation type="journal article" date="2019" name="Int. J. Syst. Evol. Microbiol.">
        <title>The Global Catalogue of Microorganisms (GCM) 10K type strain sequencing project: providing services to taxonomists for standard genome sequencing and annotation.</title>
        <authorList>
            <consortium name="The Broad Institute Genomics Platform"/>
            <consortium name="The Broad Institute Genome Sequencing Center for Infectious Disease"/>
            <person name="Wu L."/>
            <person name="Ma J."/>
        </authorList>
    </citation>
    <scope>NUCLEOTIDE SEQUENCE [LARGE SCALE GENOMIC DNA]</scope>
    <source>
        <strain evidence="10">JCM 19134</strain>
    </source>
</reference>
<feature type="transmembrane region" description="Helical" evidence="7">
    <location>
        <begin position="77"/>
        <end position="96"/>
    </location>
</feature>
<dbReference type="AlphaFoldDB" id="A0AAV3U7H8"/>
<keyword evidence="6 7" id="KW-0472">Membrane</keyword>
<feature type="transmembrane region" description="Helical" evidence="7">
    <location>
        <begin position="108"/>
        <end position="128"/>
    </location>
</feature>
<protein>
    <submittedName>
        <fullName evidence="9">ABC transporter permease</fullName>
    </submittedName>
</protein>
<sequence length="264" mass="29453">MTAPVIKKTAPQGSAVAAWLYSPRVLSVVIWLLLWQLVVTILQPELLPAPTAVFESLWQHAVRGDLVSQLAVTLRRLVIAFSLALLLGMVLGLAMGHFKRLNDWLDSILTLMLNIPALVTIILCLMWLGLNEVAAVTAVVMNKLPNMAAIFREGAKAVNRELLEVAKVYRLPASKALFKVYLPQLAPYFLAAARTGQALVWKIVLVVELLGCSSGVGFKLSVFFQMFDITSILAYTLAFVAIIYSFESFILRPWERRINRWQQC</sequence>
<evidence type="ECO:0000259" key="8">
    <source>
        <dbReference type="PROSITE" id="PS50928"/>
    </source>
</evidence>
<comment type="similarity">
    <text evidence="7">Belongs to the binding-protein-dependent transport system permease family.</text>
</comment>
<dbReference type="CDD" id="cd06261">
    <property type="entry name" value="TM_PBP2"/>
    <property type="match status" value="1"/>
</dbReference>
<dbReference type="SUPFAM" id="SSF161098">
    <property type="entry name" value="MetI-like"/>
    <property type="match status" value="1"/>
</dbReference>
<keyword evidence="3" id="KW-1003">Cell membrane</keyword>
<dbReference type="InterPro" id="IPR000515">
    <property type="entry name" value="MetI-like"/>
</dbReference>
<feature type="domain" description="ABC transmembrane type-1" evidence="8">
    <location>
        <begin position="70"/>
        <end position="250"/>
    </location>
</feature>
<gene>
    <name evidence="9" type="ORF">GCM10025791_38380</name>
</gene>
<keyword evidence="4 7" id="KW-0812">Transmembrane</keyword>
<comment type="caution">
    <text evidence="9">The sequence shown here is derived from an EMBL/GenBank/DDBJ whole genome shotgun (WGS) entry which is preliminary data.</text>
</comment>
<dbReference type="EMBL" id="BAABLX010000062">
    <property type="protein sequence ID" value="GAA4954586.1"/>
    <property type="molecule type" value="Genomic_DNA"/>
</dbReference>